<keyword evidence="6" id="KW-1185">Reference proteome</keyword>
<dbReference type="Proteomes" id="UP000262621">
    <property type="component" value="Unassembled WGS sequence"/>
</dbReference>
<keyword evidence="2 5" id="KW-0238">DNA-binding</keyword>
<dbReference type="InterPro" id="IPR039420">
    <property type="entry name" value="WalR-like"/>
</dbReference>
<feature type="compositionally biased region" description="Basic and acidic residues" evidence="4">
    <location>
        <begin position="218"/>
        <end position="228"/>
    </location>
</feature>
<dbReference type="GO" id="GO:0006355">
    <property type="term" value="P:regulation of DNA-templated transcription"/>
    <property type="evidence" value="ECO:0007669"/>
    <property type="project" value="InterPro"/>
</dbReference>
<evidence type="ECO:0000313" key="5">
    <source>
        <dbReference type="EMBL" id="RFS43764.1"/>
    </source>
</evidence>
<feature type="compositionally biased region" description="Basic and acidic residues" evidence="4">
    <location>
        <begin position="241"/>
        <end position="253"/>
    </location>
</feature>
<dbReference type="PANTHER" id="PTHR43214">
    <property type="entry name" value="TWO-COMPONENT RESPONSE REGULATOR"/>
    <property type="match status" value="1"/>
</dbReference>
<feature type="region of interest" description="Disordered" evidence="4">
    <location>
        <begin position="218"/>
        <end position="264"/>
    </location>
</feature>
<organism evidence="5 6">
    <name type="scientific">Micromonospora craniellae</name>
    <dbReference type="NCBI Taxonomy" id="2294034"/>
    <lineage>
        <taxon>Bacteria</taxon>
        <taxon>Bacillati</taxon>
        <taxon>Actinomycetota</taxon>
        <taxon>Actinomycetes</taxon>
        <taxon>Micromonosporales</taxon>
        <taxon>Micromonosporaceae</taxon>
        <taxon>Micromonospora</taxon>
    </lineage>
</organism>
<dbReference type="Gene3D" id="3.40.50.2300">
    <property type="match status" value="1"/>
</dbReference>
<comment type="caution">
    <text evidence="5">The sequence shown here is derived from an EMBL/GenBank/DDBJ whole genome shotgun (WGS) entry which is preliminary data.</text>
</comment>
<dbReference type="InterPro" id="IPR016032">
    <property type="entry name" value="Sig_transdc_resp-reg_C-effctor"/>
</dbReference>
<dbReference type="AlphaFoldDB" id="A0A372FT14"/>
<gene>
    <name evidence="5" type="ORF">D0Q02_25855</name>
</gene>
<protein>
    <submittedName>
        <fullName evidence="5">DNA-binding response regulator</fullName>
    </submittedName>
</protein>
<evidence type="ECO:0000256" key="4">
    <source>
        <dbReference type="SAM" id="MobiDB-lite"/>
    </source>
</evidence>
<dbReference type="RefSeq" id="WP_117230610.1">
    <property type="nucleotide sequence ID" value="NZ_CP061725.1"/>
</dbReference>
<evidence type="ECO:0000313" key="6">
    <source>
        <dbReference type="Proteomes" id="UP000262621"/>
    </source>
</evidence>
<evidence type="ECO:0000256" key="3">
    <source>
        <dbReference type="ARBA" id="ARBA00023163"/>
    </source>
</evidence>
<name>A0A372FT14_9ACTN</name>
<dbReference type="PANTHER" id="PTHR43214:SF41">
    <property type="entry name" value="NITRATE_NITRITE RESPONSE REGULATOR PROTEIN NARP"/>
    <property type="match status" value="1"/>
</dbReference>
<keyword evidence="1" id="KW-0805">Transcription regulation</keyword>
<dbReference type="EMBL" id="QVFU01000045">
    <property type="protein sequence ID" value="RFS43764.1"/>
    <property type="molecule type" value="Genomic_DNA"/>
</dbReference>
<evidence type="ECO:0000256" key="2">
    <source>
        <dbReference type="ARBA" id="ARBA00023125"/>
    </source>
</evidence>
<accession>A0A372FT14</accession>
<reference evidence="5 6" key="1">
    <citation type="submission" date="2018-08" db="EMBL/GenBank/DDBJ databases">
        <title>Verrucosispora craniellae sp. nov., isolated from a marine sponge in the South China Sea.</title>
        <authorList>
            <person name="Li L."/>
            <person name="Lin H.W."/>
        </authorList>
    </citation>
    <scope>NUCLEOTIDE SEQUENCE [LARGE SCALE GENOMIC DNA]</scope>
    <source>
        <strain evidence="5 6">LHW63014</strain>
    </source>
</reference>
<dbReference type="SUPFAM" id="SSF46894">
    <property type="entry name" value="C-terminal effector domain of the bipartite response regulators"/>
    <property type="match status" value="1"/>
</dbReference>
<sequence length="264" mass="28727">MSKPRHVCAIRDPIPAYRQGIARELDNAGYETAEPGDCYAWIRRFRHAAHPTEYRLAVLLSIRSQADVDVLAALRAHDDQVALLALLVDPTVDDYRRALDAGAWGVVDYAASPDEIVAALEATWAGVVRLPRAVAVDLLSRPAGTDGDLSVGESDVMRLAALASGWSVERLASHENFSTRAMFRHLQELYRTLGVSNRHEAVVVAARHGLLDGSMEAMRQRTADDAHRKPATRNGTSAKAALDEAAHRADRRPAATASATPGRR</sequence>
<dbReference type="GO" id="GO:0003677">
    <property type="term" value="F:DNA binding"/>
    <property type="evidence" value="ECO:0007669"/>
    <property type="project" value="UniProtKB-KW"/>
</dbReference>
<proteinExistence type="predicted"/>
<dbReference type="OrthoDB" id="3394607at2"/>
<keyword evidence="3" id="KW-0804">Transcription</keyword>
<evidence type="ECO:0000256" key="1">
    <source>
        <dbReference type="ARBA" id="ARBA00023015"/>
    </source>
</evidence>